<dbReference type="Proteomes" id="UP001304671">
    <property type="component" value="Unassembled WGS sequence"/>
</dbReference>
<evidence type="ECO:0000313" key="2">
    <source>
        <dbReference type="Proteomes" id="UP001304671"/>
    </source>
</evidence>
<dbReference type="RefSeq" id="WP_323253660.1">
    <property type="nucleotide sequence ID" value="NZ_JAYFUL010000069.1"/>
</dbReference>
<name>A0ABU5QUM9_9BACT</name>
<protein>
    <submittedName>
        <fullName evidence="1">Uncharacterized protein</fullName>
    </submittedName>
</protein>
<reference evidence="1 2" key="1">
    <citation type="submission" date="2023-12" db="EMBL/GenBank/DDBJ databases">
        <title>Novel species of the genus Arcicella isolated from rivers.</title>
        <authorList>
            <person name="Lu H."/>
        </authorList>
    </citation>
    <scope>NUCLEOTIDE SEQUENCE [LARGE SCALE GENOMIC DNA]</scope>
    <source>
        <strain evidence="1 2">LMG 21963</strain>
    </source>
</reference>
<evidence type="ECO:0000313" key="1">
    <source>
        <dbReference type="EMBL" id="MEA5260813.1"/>
    </source>
</evidence>
<keyword evidence="2" id="KW-1185">Reference proteome</keyword>
<gene>
    <name evidence="1" type="ORF">VB264_23640</name>
</gene>
<proteinExistence type="predicted"/>
<sequence length="114" mass="13592">MEKEFYYIDEFNVKTVFHHQLYLDFLCKCVKDILKKDVDTKVYERWASWFNTLDDYNDVYIIMHEGSEYLAVILSGGGESNEYGKLTKKQKEEFTSLMLNYLKEKGISSFIEKI</sequence>
<accession>A0ABU5QUM9</accession>
<comment type="caution">
    <text evidence="1">The sequence shown here is derived from an EMBL/GenBank/DDBJ whole genome shotgun (WGS) entry which is preliminary data.</text>
</comment>
<dbReference type="EMBL" id="JAYFUL010000069">
    <property type="protein sequence ID" value="MEA5260813.1"/>
    <property type="molecule type" value="Genomic_DNA"/>
</dbReference>
<organism evidence="1 2">
    <name type="scientific">Arcicella aquatica</name>
    <dbReference type="NCBI Taxonomy" id="217141"/>
    <lineage>
        <taxon>Bacteria</taxon>
        <taxon>Pseudomonadati</taxon>
        <taxon>Bacteroidota</taxon>
        <taxon>Cytophagia</taxon>
        <taxon>Cytophagales</taxon>
        <taxon>Flectobacillaceae</taxon>
        <taxon>Arcicella</taxon>
    </lineage>
</organism>